<name>A0ABW6QWW9_9NOCA</name>
<feature type="repeat" description="TPR" evidence="1">
    <location>
        <begin position="689"/>
        <end position="722"/>
    </location>
</feature>
<gene>
    <name evidence="2" type="ORF">ACFYV7_23410</name>
</gene>
<organism evidence="2 3">
    <name type="scientific">Nocardia suismassiliense</name>
    <dbReference type="NCBI Taxonomy" id="2077092"/>
    <lineage>
        <taxon>Bacteria</taxon>
        <taxon>Bacillati</taxon>
        <taxon>Actinomycetota</taxon>
        <taxon>Actinomycetes</taxon>
        <taxon>Mycobacteriales</taxon>
        <taxon>Nocardiaceae</taxon>
        <taxon>Nocardia</taxon>
    </lineage>
</organism>
<dbReference type="SUPFAM" id="SSF52540">
    <property type="entry name" value="P-loop containing nucleoside triphosphate hydrolases"/>
    <property type="match status" value="1"/>
</dbReference>
<keyword evidence="1" id="KW-0802">TPR repeat</keyword>
<dbReference type="PANTHER" id="PTHR10098">
    <property type="entry name" value="RAPSYN-RELATED"/>
    <property type="match status" value="1"/>
</dbReference>
<evidence type="ECO:0000256" key="1">
    <source>
        <dbReference type="PROSITE-ProRule" id="PRU00339"/>
    </source>
</evidence>
<dbReference type="InterPro" id="IPR011990">
    <property type="entry name" value="TPR-like_helical_dom_sf"/>
</dbReference>
<dbReference type="EMBL" id="JBIAPI010000006">
    <property type="protein sequence ID" value="MFF3225764.1"/>
    <property type="molecule type" value="Genomic_DNA"/>
</dbReference>
<protein>
    <submittedName>
        <fullName evidence="2">Tetratricopeptide repeat protein</fullName>
    </submittedName>
</protein>
<keyword evidence="3" id="KW-1185">Reference proteome</keyword>
<dbReference type="RefSeq" id="WP_387720483.1">
    <property type="nucleotide sequence ID" value="NZ_JBIAPI010000006.1"/>
</dbReference>
<dbReference type="PROSITE" id="PS50005">
    <property type="entry name" value="TPR"/>
    <property type="match status" value="1"/>
</dbReference>
<dbReference type="Gene3D" id="3.40.50.300">
    <property type="entry name" value="P-loop containing nucleotide triphosphate hydrolases"/>
    <property type="match status" value="1"/>
</dbReference>
<dbReference type="InterPro" id="IPR019734">
    <property type="entry name" value="TPR_rpt"/>
</dbReference>
<evidence type="ECO:0000313" key="3">
    <source>
        <dbReference type="Proteomes" id="UP001601948"/>
    </source>
</evidence>
<dbReference type="Pfam" id="PF13176">
    <property type="entry name" value="TPR_7"/>
    <property type="match status" value="1"/>
</dbReference>
<sequence>MPGVGKTALVTRAAHRLAPDFPDGQYFVELHAHTPGQTPAEPLDVLAGLLTDLGVDPRFLPPTLEGRRDLWLDRMSCKRVLLVLDDARDHAQIEPLLPAGGRCLTLVTSRQRLTALDGAAAVPLDVLDSDTAAELFVTLARRSPADLDPAAVGTIVRLCGFLPLAIVLLAARLAQHPRWTITGLADELGLAMDRLDELQAGPRAVRATFTMSYQDLQPERQRLFRLLGLHPGPDIDIPAAAALADIDIPLARTELEALYIDHLIDETQPRRYRLHDLLREYVRVLAAAEPADTRSRAVDRLLDYYQTTAAAADRHMNRRTKSRPATTTRAGAVQAFADEADALAWMRTERDNLLACLDYTATRQAHRALDLTDRLANLLERDGTWPHAADLHQRALATAQHLGDRPGEAAALTNLGRIRELTGDHADATDLYRQALLTFREVGDRLGEANTRTNLGIVRRLTGDYADAAALHRQALQSFRSLGDRLGEANTLTNLGTVCELTGDRISARDLHHQALALHRELGNQHGQANTLGNLGNVHLLTGDPDAAVELQQQALTLFRKLGNRLGEANTLGNLGLVRQSTGDYASAADLQQQALTLFYELGNRLGQANTLDNLGLVRQSTGDYASAADLHQQALLLHRKLGNRLGEANALDNLGLVRQLSGDYTGAAELHQEALLRHRELGNQRGEAEVLNEIGDLLLKIGELPNALERFTEALAVARSIDSQLEQAHALEGAARCRVGLGDTATAITELQHAVETFRRIGAPEADVAATYLATLNHNAPPS</sequence>
<dbReference type="Proteomes" id="UP001601948">
    <property type="component" value="Unassembled WGS sequence"/>
</dbReference>
<dbReference type="InterPro" id="IPR027417">
    <property type="entry name" value="P-loop_NTPase"/>
</dbReference>
<dbReference type="SMART" id="SM00028">
    <property type="entry name" value="TPR"/>
    <property type="match status" value="8"/>
</dbReference>
<dbReference type="SUPFAM" id="SSF48452">
    <property type="entry name" value="TPR-like"/>
    <property type="match status" value="3"/>
</dbReference>
<dbReference type="Gene3D" id="1.25.40.10">
    <property type="entry name" value="Tetratricopeptide repeat domain"/>
    <property type="match status" value="2"/>
</dbReference>
<dbReference type="Pfam" id="PF13424">
    <property type="entry name" value="TPR_12"/>
    <property type="match status" value="4"/>
</dbReference>
<evidence type="ECO:0000313" key="2">
    <source>
        <dbReference type="EMBL" id="MFF3225764.1"/>
    </source>
</evidence>
<proteinExistence type="predicted"/>
<dbReference type="PANTHER" id="PTHR10098:SF108">
    <property type="entry name" value="TETRATRICOPEPTIDE REPEAT PROTEIN 28"/>
    <property type="match status" value="1"/>
</dbReference>
<comment type="caution">
    <text evidence="2">The sequence shown here is derived from an EMBL/GenBank/DDBJ whole genome shotgun (WGS) entry which is preliminary data.</text>
</comment>
<accession>A0ABW6QWW9</accession>
<reference evidence="2 3" key="1">
    <citation type="submission" date="2024-10" db="EMBL/GenBank/DDBJ databases">
        <title>The Natural Products Discovery Center: Release of the First 8490 Sequenced Strains for Exploring Actinobacteria Biosynthetic Diversity.</title>
        <authorList>
            <person name="Kalkreuter E."/>
            <person name="Kautsar S.A."/>
            <person name="Yang D."/>
            <person name="Bader C.D."/>
            <person name="Teijaro C.N."/>
            <person name="Fluegel L."/>
            <person name="Davis C.M."/>
            <person name="Simpson J.R."/>
            <person name="Lauterbach L."/>
            <person name="Steele A.D."/>
            <person name="Gui C."/>
            <person name="Meng S."/>
            <person name="Li G."/>
            <person name="Viehrig K."/>
            <person name="Ye F."/>
            <person name="Su P."/>
            <person name="Kiefer A.F."/>
            <person name="Nichols A."/>
            <person name="Cepeda A.J."/>
            <person name="Yan W."/>
            <person name="Fan B."/>
            <person name="Jiang Y."/>
            <person name="Adhikari A."/>
            <person name="Zheng C.-J."/>
            <person name="Schuster L."/>
            <person name="Cowan T.M."/>
            <person name="Smanski M.J."/>
            <person name="Chevrette M.G."/>
            <person name="De Carvalho L.P.S."/>
            <person name="Shen B."/>
        </authorList>
    </citation>
    <scope>NUCLEOTIDE SEQUENCE [LARGE SCALE GENOMIC DNA]</scope>
    <source>
        <strain evidence="2 3">NPDC003040</strain>
    </source>
</reference>